<dbReference type="SUPFAM" id="SSF102522">
    <property type="entry name" value="Bacterial fluorinating enzyme, N-terminal domain"/>
    <property type="match status" value="1"/>
</dbReference>
<gene>
    <name evidence="5" type="ORF">ACFQPS_12185</name>
</gene>
<proteinExistence type="inferred from homology"/>
<evidence type="ECO:0000259" key="3">
    <source>
        <dbReference type="Pfam" id="PF01887"/>
    </source>
</evidence>
<evidence type="ECO:0000259" key="4">
    <source>
        <dbReference type="Pfam" id="PF20257"/>
    </source>
</evidence>
<dbReference type="Gene3D" id="2.40.30.90">
    <property type="entry name" value="Bacterial fluorinating enzyme like"/>
    <property type="match status" value="1"/>
</dbReference>
<dbReference type="PIRSF" id="PIRSF006779">
    <property type="entry name" value="UCP006779"/>
    <property type="match status" value="1"/>
</dbReference>
<keyword evidence="6" id="KW-1185">Reference proteome</keyword>
<dbReference type="InterPro" id="IPR046469">
    <property type="entry name" value="SAM_HAT_N"/>
</dbReference>
<comment type="caution">
    <text evidence="5">The sequence shown here is derived from an EMBL/GenBank/DDBJ whole genome shotgun (WGS) entry which is preliminary data.</text>
</comment>
<accession>A0ABW2KX71</accession>
<dbReference type="InterPro" id="IPR023228">
    <property type="entry name" value="SAM_OH_AdoTrfase_N_sf"/>
</dbReference>
<dbReference type="SUPFAM" id="SSF101852">
    <property type="entry name" value="Bacterial fluorinating enzyme, C-terminal domain"/>
    <property type="match status" value="1"/>
</dbReference>
<comment type="similarity">
    <text evidence="2">Belongs to the SAM hydrolase / SAM-dependent halogenase family.</text>
</comment>
<name>A0ABW2KX71_9PROT</name>
<evidence type="ECO:0000256" key="1">
    <source>
        <dbReference type="ARBA" id="ARBA00022691"/>
    </source>
</evidence>
<dbReference type="RefSeq" id="WP_377359318.1">
    <property type="nucleotide sequence ID" value="NZ_JBHTCM010000010.1"/>
</dbReference>
<evidence type="ECO:0000313" key="6">
    <source>
        <dbReference type="Proteomes" id="UP001596456"/>
    </source>
</evidence>
<sequence length="264" mass="27004">MILLFTDFGTAGPYVGQMHAVLRAAAPGRPVVDLMHDAPAFEPLRAGHLLAALVESTAAALAGAGAAPTDPPVHLAVVDPGVGTERRPVVLRTPAGWFVGPDNGLFAPLLHRAGGPQAESVRAWSIDWRPASLSASFHGRDLFAPVAARLARGEPPPGTPLSPGTLVGARAPGELAEVIWLDAYGNAWTGLRAGALPDGAVLEAGGRRLRRARTFGAVPAGEAFWYANSSGLVEIAVNCGSAAALLGLDPGSPVRVADGLPGRV</sequence>
<organism evidence="5 6">
    <name type="scientific">Rhodocista pekingensis</name>
    <dbReference type="NCBI Taxonomy" id="201185"/>
    <lineage>
        <taxon>Bacteria</taxon>
        <taxon>Pseudomonadati</taxon>
        <taxon>Pseudomonadota</taxon>
        <taxon>Alphaproteobacteria</taxon>
        <taxon>Rhodospirillales</taxon>
        <taxon>Azospirillaceae</taxon>
        <taxon>Rhodocista</taxon>
    </lineage>
</organism>
<feature type="domain" description="S-adenosyl-l-methionine hydroxide adenosyltransferase C-terminal" evidence="4">
    <location>
        <begin position="176"/>
        <end position="255"/>
    </location>
</feature>
<dbReference type="Proteomes" id="UP001596456">
    <property type="component" value="Unassembled WGS sequence"/>
</dbReference>
<keyword evidence="1" id="KW-0949">S-adenosyl-L-methionine</keyword>
<evidence type="ECO:0000313" key="5">
    <source>
        <dbReference type="EMBL" id="MFC7333923.1"/>
    </source>
</evidence>
<dbReference type="Pfam" id="PF20257">
    <property type="entry name" value="SAM_HAT_C"/>
    <property type="match status" value="1"/>
</dbReference>
<protein>
    <submittedName>
        <fullName evidence="5">S-adenosyl-l-methionine hydroxide adenosyltransferase family protein</fullName>
    </submittedName>
</protein>
<dbReference type="PANTHER" id="PTHR35092">
    <property type="entry name" value="CHLORINASE MJ1651"/>
    <property type="match status" value="1"/>
</dbReference>
<dbReference type="EMBL" id="JBHTCM010000010">
    <property type="protein sequence ID" value="MFC7333923.1"/>
    <property type="molecule type" value="Genomic_DNA"/>
</dbReference>
<dbReference type="InterPro" id="IPR002747">
    <property type="entry name" value="SAM_OH_AdoTrfase"/>
</dbReference>
<reference evidence="6" key="1">
    <citation type="journal article" date="2019" name="Int. J. Syst. Evol. Microbiol.">
        <title>The Global Catalogue of Microorganisms (GCM) 10K type strain sequencing project: providing services to taxonomists for standard genome sequencing and annotation.</title>
        <authorList>
            <consortium name="The Broad Institute Genomics Platform"/>
            <consortium name="The Broad Institute Genome Sequencing Center for Infectious Disease"/>
            <person name="Wu L."/>
            <person name="Ma J."/>
        </authorList>
    </citation>
    <scope>NUCLEOTIDE SEQUENCE [LARGE SCALE GENOMIC DNA]</scope>
    <source>
        <strain evidence="6">CGMCC 1.16275</strain>
    </source>
</reference>
<dbReference type="Gene3D" id="3.40.50.10790">
    <property type="entry name" value="S-adenosyl-l-methionine hydroxide adenosyltransferase, N-terminal"/>
    <property type="match status" value="1"/>
</dbReference>
<dbReference type="InterPro" id="IPR023227">
    <property type="entry name" value="SAM_OH_AdoTrfase_C_sf"/>
</dbReference>
<dbReference type="Pfam" id="PF01887">
    <property type="entry name" value="SAM_HAT_N"/>
    <property type="match status" value="1"/>
</dbReference>
<dbReference type="PANTHER" id="PTHR35092:SF1">
    <property type="entry name" value="CHLORINASE MJ1651"/>
    <property type="match status" value="1"/>
</dbReference>
<evidence type="ECO:0000256" key="2">
    <source>
        <dbReference type="ARBA" id="ARBA00024035"/>
    </source>
</evidence>
<dbReference type="InterPro" id="IPR046470">
    <property type="entry name" value="SAM_HAT_C"/>
</dbReference>
<feature type="domain" description="S-adenosyl-l-methionine hydroxide adenosyltransferase N-terminal" evidence="3">
    <location>
        <begin position="2"/>
        <end position="156"/>
    </location>
</feature>